<dbReference type="Proteomes" id="UP000694005">
    <property type="component" value="Chromosome A03"/>
</dbReference>
<dbReference type="PANTHER" id="PTHR47443">
    <property type="entry name" value="ACYL-COA N-ACYLTRANSFERASES (NAT) SUPERFAMILY PROTEIN"/>
    <property type="match status" value="1"/>
</dbReference>
<evidence type="ECO:0000313" key="2">
    <source>
        <dbReference type="Proteomes" id="UP000694005"/>
    </source>
</evidence>
<protein>
    <submittedName>
        <fullName evidence="1">Uncharacterized protein</fullName>
    </submittedName>
</protein>
<dbReference type="PANTHER" id="PTHR47443:SF3">
    <property type="entry name" value="GCN5-RELATED N-ACETYLTRANSFERASE 4, CHLOROPLASTIC"/>
    <property type="match status" value="1"/>
</dbReference>
<dbReference type="Gramene" id="A03p21590.2_BraZ1">
    <property type="protein sequence ID" value="A03p21590.2_BraZ1.CDS"/>
    <property type="gene ID" value="A03g21590.2_BraZ1"/>
</dbReference>
<dbReference type="AlphaFoldDB" id="A0A8D9GHL6"/>
<gene>
    <name evidence="1" type="ORF">BRAPAZ1V2_A03P21590.2</name>
</gene>
<evidence type="ECO:0000313" key="1">
    <source>
        <dbReference type="EMBL" id="CAG7880816.1"/>
    </source>
</evidence>
<reference evidence="1 2" key="1">
    <citation type="submission" date="2021-07" db="EMBL/GenBank/DDBJ databases">
        <authorList>
            <consortium name="Genoscope - CEA"/>
            <person name="William W."/>
        </authorList>
    </citation>
    <scope>NUCLEOTIDE SEQUENCE [LARGE SCALE GENOMIC DNA]</scope>
</reference>
<dbReference type="EMBL" id="LS974619">
    <property type="protein sequence ID" value="CAG7880816.1"/>
    <property type="molecule type" value="Genomic_DNA"/>
</dbReference>
<accession>A0A8D9GHL6</accession>
<name>A0A8D9GHL6_BRACM</name>
<sequence length="249" mass="28674">MMIVENDDNGMKIYFGFRRFWWREACATFIPASGVLAVVSGRGSLFGEGEWSCLFVVCGEKCRARRWGMGTTELSPSALIKQNRHGFSRRRFLFLKLRLANQESFKAPDYACRVLIIYPRYISIANKTDFYVWRVESLVSPEIVVREDRVEDWVPTRGICLVAVTVSKLATTKDISRYETDLESRGFSQELGMSSYREATKLYKDQSYTCIKIPEGANWPQPKTSPDTRFNFMMKLLNSNGTQALEQFL</sequence>
<organism evidence="1 2">
    <name type="scientific">Brassica campestris</name>
    <name type="common">Field mustard</name>
    <dbReference type="NCBI Taxonomy" id="3711"/>
    <lineage>
        <taxon>Eukaryota</taxon>
        <taxon>Viridiplantae</taxon>
        <taxon>Streptophyta</taxon>
        <taxon>Embryophyta</taxon>
        <taxon>Tracheophyta</taxon>
        <taxon>Spermatophyta</taxon>
        <taxon>Magnoliopsida</taxon>
        <taxon>eudicotyledons</taxon>
        <taxon>Gunneridae</taxon>
        <taxon>Pentapetalae</taxon>
        <taxon>rosids</taxon>
        <taxon>malvids</taxon>
        <taxon>Brassicales</taxon>
        <taxon>Brassicaceae</taxon>
        <taxon>Brassiceae</taxon>
        <taxon>Brassica</taxon>
    </lineage>
</organism>
<proteinExistence type="predicted"/>